<reference evidence="2 3" key="1">
    <citation type="submission" date="2016-11" db="EMBL/GenBank/DDBJ databases">
        <authorList>
            <person name="Jaros S."/>
            <person name="Januszkiewicz K."/>
            <person name="Wedrychowicz H."/>
        </authorList>
    </citation>
    <scope>NUCLEOTIDE SEQUENCE [LARGE SCALE GENOMIC DNA]</scope>
    <source>
        <strain evidence="2 3">DSM 26991</strain>
    </source>
</reference>
<dbReference type="AlphaFoldDB" id="A0A1M5ARP0"/>
<keyword evidence="1" id="KW-1133">Transmembrane helix</keyword>
<dbReference type="Proteomes" id="UP000184509">
    <property type="component" value="Unassembled WGS sequence"/>
</dbReference>
<gene>
    <name evidence="2" type="ORF">SAMN05444405_10774</name>
</gene>
<evidence type="ECO:0008006" key="4">
    <source>
        <dbReference type="Google" id="ProtNLM"/>
    </source>
</evidence>
<keyword evidence="1" id="KW-0472">Membrane</keyword>
<keyword evidence="3" id="KW-1185">Reference proteome</keyword>
<evidence type="ECO:0000313" key="3">
    <source>
        <dbReference type="Proteomes" id="UP000184509"/>
    </source>
</evidence>
<dbReference type="EMBL" id="FQTV01000007">
    <property type="protein sequence ID" value="SHF32844.1"/>
    <property type="molecule type" value="Genomic_DNA"/>
</dbReference>
<feature type="transmembrane region" description="Helical" evidence="1">
    <location>
        <begin position="30"/>
        <end position="48"/>
    </location>
</feature>
<name>A0A1M5ARP0_9BACE</name>
<dbReference type="STRING" id="1297750.SAMN05444405_10774"/>
<keyword evidence="1" id="KW-0812">Transmembrane</keyword>
<evidence type="ECO:0000313" key="2">
    <source>
        <dbReference type="EMBL" id="SHF32844.1"/>
    </source>
</evidence>
<feature type="transmembrane region" description="Helical" evidence="1">
    <location>
        <begin position="54"/>
        <end position="74"/>
    </location>
</feature>
<proteinExistence type="predicted"/>
<protein>
    <recommendedName>
        <fullName evidence="4">YcxB-like protein</fullName>
    </recommendedName>
</protein>
<accession>A0A1M5ARP0</accession>
<evidence type="ECO:0000256" key="1">
    <source>
        <dbReference type="SAM" id="Phobius"/>
    </source>
</evidence>
<organism evidence="2 3">
    <name type="scientific">Bacteroides luti</name>
    <dbReference type="NCBI Taxonomy" id="1297750"/>
    <lineage>
        <taxon>Bacteria</taxon>
        <taxon>Pseudomonadati</taxon>
        <taxon>Bacteroidota</taxon>
        <taxon>Bacteroidia</taxon>
        <taxon>Bacteroidales</taxon>
        <taxon>Bacteroidaceae</taxon>
        <taxon>Bacteroides</taxon>
    </lineage>
</organism>
<sequence length="179" mass="21707">MYQIKLEKDDFLRFMLFTASKSKRMKNKRIRSWVLTTLVILGLGLLFFQKEDKFLAYYFFISGAVCLFFYPLYYRWRYKIFYEKFIQQNYKNRIGVITEIGFEDGFIISKDKSGEEKVRLTEIEFIYEIKDNLFIRMKNGETMAIPSKMPDYTVFKNDLSKLISNLGIVWEVELDWKWK</sequence>